<reference evidence="1" key="1">
    <citation type="journal article" date="2014" name="Virology">
        <title>The odd one out: Bacillus ACT bacteriophage CP-51 exhibits unusual properties compared to related Spounavirinae W.Ph. and Bastille.</title>
        <authorList>
            <person name="Klumpp J."/>
            <person name="Schmuki M."/>
            <person name="Sozhamannan S."/>
            <person name="Beyer W."/>
            <person name="Fouts D.E."/>
            <person name="Bernbach V."/>
            <person name="Calendar R."/>
            <person name="Loessner M.J."/>
        </authorList>
    </citation>
    <scope>NUCLEOTIDE SEQUENCE [LARGE SCALE GENOMIC DNA]</scope>
</reference>
<name>A0A068EMB8_9CAUD</name>
<dbReference type="EMBL" id="KF554508">
    <property type="protein sequence ID" value="AID50488.1"/>
    <property type="molecule type" value="Genomic_DNA"/>
</dbReference>
<evidence type="ECO:0000313" key="1">
    <source>
        <dbReference type="EMBL" id="AID50488.1"/>
    </source>
</evidence>
<dbReference type="RefSeq" id="YP_009099097.1">
    <property type="nucleotide sequence ID" value="NC_025423.1"/>
</dbReference>
<dbReference type="KEGG" id="vg:22276996"/>
<organism evidence="1 2">
    <name type="scientific">Bacillus phage CP-51</name>
    <dbReference type="NCBI Taxonomy" id="1391188"/>
    <lineage>
        <taxon>Viruses</taxon>
        <taxon>Duplodnaviria</taxon>
        <taxon>Heunggongvirae</taxon>
        <taxon>Uroviricota</taxon>
        <taxon>Caudoviricetes</taxon>
        <taxon>Herelleviridae</taxon>
        <taxon>Spounavirinae</taxon>
        <taxon>Siminovitchvirus</taxon>
        <taxon>Siminovitchvirus CP51</taxon>
    </lineage>
</organism>
<dbReference type="Proteomes" id="UP000027382">
    <property type="component" value="Segment"/>
</dbReference>
<sequence length="119" mass="13997">MGSIHVELTEESKRYIKGCLKKWEDVEDRDAEDWGIKAGLGWVMHKLNLHEYLYDDRVTAILITDNIIEDCRKEWKENAVDALWNRGYSRAIFSVFKALGIGVETHKKPIEYLSDYYNK</sequence>
<accession>A0A068EMB8</accession>
<keyword evidence="2" id="KW-1185">Reference proteome</keyword>
<protein>
    <submittedName>
        <fullName evidence="1">Uncharacterized protein</fullName>
    </submittedName>
</protein>
<dbReference type="GeneID" id="22276996"/>
<evidence type="ECO:0000313" key="2">
    <source>
        <dbReference type="Proteomes" id="UP000027382"/>
    </source>
</evidence>
<dbReference type="OrthoDB" id="36590at10239"/>
<proteinExistence type="predicted"/>